<dbReference type="EMBL" id="JAEKNR010000036">
    <property type="protein sequence ID" value="MBJ7597076.1"/>
    <property type="molecule type" value="Genomic_DNA"/>
</dbReference>
<dbReference type="InterPro" id="IPR051784">
    <property type="entry name" value="Nod_factor_ABC_transporter"/>
</dbReference>
<keyword evidence="8" id="KW-1185">Reference proteome</keyword>
<keyword evidence="3 5" id="KW-1133">Transmembrane helix</keyword>
<comment type="subcellular location">
    <subcellularLocation>
        <location evidence="5">Cell membrane</location>
        <topology evidence="5">Multi-pass membrane protein</topology>
    </subcellularLocation>
    <subcellularLocation>
        <location evidence="1">Membrane</location>
        <topology evidence="1">Multi-pass membrane protein</topology>
    </subcellularLocation>
</comment>
<feature type="transmembrane region" description="Helical" evidence="5">
    <location>
        <begin position="68"/>
        <end position="93"/>
    </location>
</feature>
<feature type="transmembrane region" description="Helical" evidence="5">
    <location>
        <begin position="181"/>
        <end position="201"/>
    </location>
</feature>
<keyword evidence="4 5" id="KW-0472">Membrane</keyword>
<dbReference type="InterPro" id="IPR047817">
    <property type="entry name" value="ABC2_TM_bact-type"/>
</dbReference>
<dbReference type="PANTHER" id="PTHR43229:SF2">
    <property type="entry name" value="NODULATION PROTEIN J"/>
    <property type="match status" value="1"/>
</dbReference>
<dbReference type="AlphaFoldDB" id="A0A934K628"/>
<feature type="transmembrane region" description="Helical" evidence="5">
    <location>
        <begin position="36"/>
        <end position="56"/>
    </location>
</feature>
<dbReference type="RefSeq" id="WP_338199020.1">
    <property type="nucleotide sequence ID" value="NZ_JAEKNR010000036.1"/>
</dbReference>
<feature type="transmembrane region" description="Helical" evidence="5">
    <location>
        <begin position="124"/>
        <end position="144"/>
    </location>
</feature>
<feature type="transmembrane region" description="Helical" evidence="5">
    <location>
        <begin position="150"/>
        <end position="174"/>
    </location>
</feature>
<dbReference type="InterPro" id="IPR000412">
    <property type="entry name" value="ABC_2_transport"/>
</dbReference>
<dbReference type="PIRSF" id="PIRSF006648">
    <property type="entry name" value="DrrB"/>
    <property type="match status" value="1"/>
</dbReference>
<evidence type="ECO:0000256" key="4">
    <source>
        <dbReference type="ARBA" id="ARBA00023136"/>
    </source>
</evidence>
<evidence type="ECO:0000259" key="6">
    <source>
        <dbReference type="PROSITE" id="PS51012"/>
    </source>
</evidence>
<evidence type="ECO:0000256" key="1">
    <source>
        <dbReference type="ARBA" id="ARBA00004141"/>
    </source>
</evidence>
<protein>
    <recommendedName>
        <fullName evidence="5">Transport permease protein</fullName>
    </recommendedName>
</protein>
<keyword evidence="5" id="KW-1003">Cell membrane</keyword>
<dbReference type="Proteomes" id="UP000612893">
    <property type="component" value="Unassembled WGS sequence"/>
</dbReference>
<evidence type="ECO:0000256" key="2">
    <source>
        <dbReference type="ARBA" id="ARBA00022692"/>
    </source>
</evidence>
<keyword evidence="5" id="KW-0813">Transport</keyword>
<dbReference type="InterPro" id="IPR013525">
    <property type="entry name" value="ABC2_TM"/>
</dbReference>
<keyword evidence="2 5" id="KW-0812">Transmembrane</keyword>
<reference evidence="7" key="1">
    <citation type="submission" date="2020-10" db="EMBL/GenBank/DDBJ databases">
        <title>Ca. Dormibacterota MAGs.</title>
        <authorList>
            <person name="Montgomery K."/>
        </authorList>
    </citation>
    <scope>NUCLEOTIDE SEQUENCE [LARGE SCALE GENOMIC DNA]</scope>
    <source>
        <strain evidence="7">SC8812_S17_10</strain>
    </source>
</reference>
<feature type="transmembrane region" description="Helical" evidence="5">
    <location>
        <begin position="244"/>
        <end position="265"/>
    </location>
</feature>
<dbReference type="GO" id="GO:0005886">
    <property type="term" value="C:plasma membrane"/>
    <property type="evidence" value="ECO:0007669"/>
    <property type="project" value="UniProtKB-SubCell"/>
</dbReference>
<accession>A0A934K628</accession>
<organism evidence="7 8">
    <name type="scientific">Candidatus Nephthysia bennettiae</name>
    <dbReference type="NCBI Taxonomy" id="3127016"/>
    <lineage>
        <taxon>Bacteria</taxon>
        <taxon>Bacillati</taxon>
        <taxon>Candidatus Dormiibacterota</taxon>
        <taxon>Candidatus Dormibacteria</taxon>
        <taxon>Candidatus Dormibacterales</taxon>
        <taxon>Candidatus Dormibacteraceae</taxon>
        <taxon>Candidatus Nephthysia</taxon>
    </lineage>
</organism>
<evidence type="ECO:0000256" key="3">
    <source>
        <dbReference type="ARBA" id="ARBA00022989"/>
    </source>
</evidence>
<comment type="similarity">
    <text evidence="5">Belongs to the ABC-2 integral membrane protein family.</text>
</comment>
<evidence type="ECO:0000256" key="5">
    <source>
        <dbReference type="RuleBase" id="RU361157"/>
    </source>
</evidence>
<comment type="caution">
    <text evidence="7">The sequence shown here is derived from an EMBL/GenBank/DDBJ whole genome shotgun (WGS) entry which is preliminary data.</text>
</comment>
<dbReference type="PROSITE" id="PS51012">
    <property type="entry name" value="ABC_TM2"/>
    <property type="match status" value="1"/>
</dbReference>
<evidence type="ECO:0000313" key="7">
    <source>
        <dbReference type="EMBL" id="MBJ7597076.1"/>
    </source>
</evidence>
<dbReference type="PANTHER" id="PTHR43229">
    <property type="entry name" value="NODULATION PROTEIN J"/>
    <property type="match status" value="1"/>
</dbReference>
<name>A0A934K628_9BACT</name>
<proteinExistence type="inferred from homology"/>
<gene>
    <name evidence="7" type="ORF">JF922_03180</name>
</gene>
<sequence>MSVAAGMGQRPWLAHELAALLAIAQRDLTKLLRDRIRLGVSLAFPILLIAGLGSTLQALVGHATGLDAVALTFTGVLAATLFQSAAAGMMSLIEDRENDFSRELFVAPVSRITIVSGKVLGESLVALTQGAGVVAFALVFGIRISPVQLAALVPTAVGCCLLGAAFGLATLAALPNQRAALQVFPFVILPQYFLAGVVAPLRGLPRYLDLISWAMPLRYPVNLTRAAFYSGRPAYSQVVAESPLLDAVVMAALFVVLVVAGALLFEQRERSR</sequence>
<feature type="domain" description="ABC transmembrane type-2" evidence="6">
    <location>
        <begin position="36"/>
        <end position="268"/>
    </location>
</feature>
<evidence type="ECO:0000313" key="8">
    <source>
        <dbReference type="Proteomes" id="UP000612893"/>
    </source>
</evidence>
<dbReference type="Pfam" id="PF01061">
    <property type="entry name" value="ABC2_membrane"/>
    <property type="match status" value="1"/>
</dbReference>